<keyword evidence="5" id="KW-1185">Reference proteome</keyword>
<feature type="domain" description="Teneurin-like YD-shell" evidence="3">
    <location>
        <begin position="1192"/>
        <end position="1500"/>
    </location>
</feature>
<dbReference type="KEGG" id="scor:J3U87_17390"/>
<reference evidence="4" key="1">
    <citation type="submission" date="2021-03" db="EMBL/GenBank/DDBJ databases">
        <title>Acanthopleuribacteraceae sp. M133.</title>
        <authorList>
            <person name="Wang G."/>
        </authorList>
    </citation>
    <scope>NUCLEOTIDE SEQUENCE</scope>
    <source>
        <strain evidence="4">M133</strain>
    </source>
</reference>
<dbReference type="Gene3D" id="2.180.10.10">
    <property type="entry name" value="RHS repeat-associated core"/>
    <property type="match status" value="2"/>
</dbReference>
<feature type="compositionally biased region" description="Basic and acidic residues" evidence="2">
    <location>
        <begin position="1696"/>
        <end position="1713"/>
    </location>
</feature>
<proteinExistence type="predicted"/>
<feature type="compositionally biased region" description="Basic residues" evidence="2">
    <location>
        <begin position="1637"/>
        <end position="1653"/>
    </location>
</feature>
<dbReference type="EMBL" id="CP071793">
    <property type="protein sequence ID" value="QTD54222.1"/>
    <property type="molecule type" value="Genomic_DNA"/>
</dbReference>
<accession>A0A8A4TZ46</accession>
<dbReference type="NCBIfam" id="TIGR03696">
    <property type="entry name" value="Rhs_assc_core"/>
    <property type="match status" value="1"/>
</dbReference>
<name>A0A8A4TZ46_SULCO</name>
<dbReference type="RefSeq" id="WP_237384320.1">
    <property type="nucleotide sequence ID" value="NZ_CP071793.1"/>
</dbReference>
<evidence type="ECO:0000259" key="3">
    <source>
        <dbReference type="Pfam" id="PF25023"/>
    </source>
</evidence>
<feature type="region of interest" description="Disordered" evidence="2">
    <location>
        <begin position="1634"/>
        <end position="1713"/>
    </location>
</feature>
<dbReference type="Proteomes" id="UP000663929">
    <property type="component" value="Chromosome"/>
</dbReference>
<gene>
    <name evidence="4" type="ORF">J3U87_17390</name>
</gene>
<keyword evidence="1" id="KW-0677">Repeat</keyword>
<protein>
    <recommendedName>
        <fullName evidence="3">Teneurin-like YD-shell domain-containing protein</fullName>
    </recommendedName>
</protein>
<evidence type="ECO:0000313" key="4">
    <source>
        <dbReference type="EMBL" id="QTD54222.1"/>
    </source>
</evidence>
<dbReference type="InterPro" id="IPR022385">
    <property type="entry name" value="Rhs_assc_core"/>
</dbReference>
<evidence type="ECO:0000256" key="1">
    <source>
        <dbReference type="ARBA" id="ARBA00022737"/>
    </source>
</evidence>
<dbReference type="Pfam" id="PF25023">
    <property type="entry name" value="TEN_YD-shell"/>
    <property type="match status" value="1"/>
</dbReference>
<dbReference type="InterPro" id="IPR056823">
    <property type="entry name" value="TEN-like_YD-shell"/>
</dbReference>
<evidence type="ECO:0000313" key="5">
    <source>
        <dbReference type="Proteomes" id="UP000663929"/>
    </source>
</evidence>
<sequence>MALSSDANYLGADTTAPHTTVNEFTGKLNIALDPIGVPGMFLQPLYKSPQEKYCDDESGFRLCPMNEAPAGQGLGYGWSFNFGYILARNAIFGHGTTPSSSDWERVRFVDTAGNVSVFGRDGVFQADASNGGASDACLPDGCAPVHADIHFIDDQLRRITRARTLDGTSLEGFSQNSYFLMDPNGQRTEYQAVRRVTDWNNATAVRFYPVEIRLPNQRTLSISYVGGSDPDGTLPDSALIDRVADSFGRALQFHYEGDRLKRVTLESDQGSQLLRTFEYQTVQAAGQAFTVLHKVITPLGHETVFTTEDIGERVPYVTAMTLPTGGTVRYQYASQLFQYVEVDTSDCRAPRDDGCEVLTTRSRRYVRLRELSYAGGRYRFDYRQWTSDEERGTSWDEGRIDVTVTELNGGVAYERVTSYVNTPIHHTLFQTWDQSHVVGRPRTRTVTYRDSSYEETWTYTPPLTIGGHAGGDQVQVHALRRHSQREEQVWLDTDYHYSWFDEGGLDGQHFDVHFMQPTAVIRQARNGSHVLRKSFDYEHRAVRAFGEHDHTFDDPYALNLTSEVLETFQRGAIMETTGRTTYKYENAIFPFATEIRRWRNGDECERDTFAYYQTGPFRGLLLQQTHGDSTVVTSYHDYRFGVAQRMDHPEGVDTTRTINPGGSVATETVDGVTRSYAYDLDGRLTRTEQPDTADLITEYSQPRATHPYVTRFYRLDALQRNTAEMALPIVTRTKSGNTIPVMFRQFDTWGRETRETIRTIDWKPWNRDTTYTALGLIERKTNGLGGDWSYEYDVFGRPTRIYHTWRQASRILQDTSFAYARTADGGSVISQSTTAYGIDRALRRTKETDFLGRTTMASTNGQGTFFQYFPHTKGLEIKVRPFGNASLERTTVSTWLGQRLTETHPESAEPTHYAYNSRGLLENRYQGAAANPTTVTRFVYDGLGRVRETWNRQANEANESLVTTFSYDVNNRMSEAVQYTDGGLPVTYTYKDFDDANRLTGMRITLPQLDGTSLEGVGAPFEVMPGERSYELAIAYDEIGRERWFQHPEGAYESYGYHYYGQPESVYYGFGPNHPEGPVFEHLIEQAQYNPYSGQLVGAVWDQGGCDSEACGPALQRMTEPVSEAEQRRPELDETLVLDVAALSEVAERGQESGMGVLNTWWPDSMGRAVTVQLFPHGGDPEYLYRRLLTTYNEWGFIESFSRDDRLFPSRTEIRHAYTDRGQLHSFSVDNEAITYGYDQVGNLTSRSGMSFHTGTSTLAVASHSASFGQGNRFHRDGGYTYDVQGRLTQTPNHSVRYNRAGQISQVLSDRRVDGEHRSGSGDRLFLYDAFGQRVAAVRENTQTVTYSIRHADGRIITEEDFATGAGNQLKQRRQYVTLQGKAIYVEKEDFQNGKPIHVEKTHYFRDRLGNPVVTWNGETNEVITAAYEPYGQPLIEAARHKGAHGFTGHDEDPNGLIYMGARFYDPVAGCFMQPDRARDFNPYLPNSYNLYTYTHQNPVSGTDPNGNAVETAWDVLNIGIGVASFAYNVREGNWLDAAIDAGGVVVDGLAAAVPVVPGGAGTALKVLRNGEKIVDTGTDLVRAADKANDAKKAANAADDAGDAGKALDKADSAADTAKGGTYVLKDPETGQVMRTGRSKNLNRRRGEHRRHPDTKDLQFKVDKRTDSYPEQRGREQVIHEKYNPPMNKQNPISERNSRRQEYLDAARQMEQR</sequence>
<evidence type="ECO:0000256" key="2">
    <source>
        <dbReference type="SAM" id="MobiDB-lite"/>
    </source>
</evidence>
<organism evidence="4 5">
    <name type="scientific">Sulfidibacter corallicola</name>
    <dbReference type="NCBI Taxonomy" id="2818388"/>
    <lineage>
        <taxon>Bacteria</taxon>
        <taxon>Pseudomonadati</taxon>
        <taxon>Acidobacteriota</taxon>
        <taxon>Holophagae</taxon>
        <taxon>Acanthopleuribacterales</taxon>
        <taxon>Acanthopleuribacteraceae</taxon>
        <taxon>Sulfidibacter</taxon>
    </lineage>
</organism>
<feature type="compositionally biased region" description="Basic and acidic residues" evidence="2">
    <location>
        <begin position="1654"/>
        <end position="1683"/>
    </location>
</feature>